<evidence type="ECO:0000313" key="6">
    <source>
        <dbReference type="EMBL" id="QHU04274.1"/>
    </source>
</evidence>
<name>A0A6C0JKX0_9ZZZZ</name>
<reference evidence="6" key="1">
    <citation type="journal article" date="2020" name="Nature">
        <title>Giant virus diversity and host interactions through global metagenomics.</title>
        <authorList>
            <person name="Schulz F."/>
            <person name="Roux S."/>
            <person name="Paez-Espino D."/>
            <person name="Jungbluth S."/>
            <person name="Walsh D.A."/>
            <person name="Denef V.J."/>
            <person name="McMahon K.D."/>
            <person name="Konstantinidis K.T."/>
            <person name="Eloe-Fadrosh E.A."/>
            <person name="Kyrpides N.C."/>
            <person name="Woyke T."/>
        </authorList>
    </citation>
    <scope>NUCLEOTIDE SEQUENCE</scope>
    <source>
        <strain evidence="6">GVMAG-M-3300027708-39</strain>
    </source>
</reference>
<dbReference type="SUPFAM" id="SSF88723">
    <property type="entry name" value="PIN domain-like"/>
    <property type="match status" value="1"/>
</dbReference>
<protein>
    <recommendedName>
        <fullName evidence="7">XPG N-terminal domain-containing protein</fullName>
    </recommendedName>
</protein>
<evidence type="ECO:0008006" key="7">
    <source>
        <dbReference type="Google" id="ProtNLM"/>
    </source>
</evidence>
<evidence type="ECO:0000259" key="5">
    <source>
        <dbReference type="SMART" id="SM00485"/>
    </source>
</evidence>
<evidence type="ECO:0000259" key="4">
    <source>
        <dbReference type="SMART" id="SM00484"/>
    </source>
</evidence>
<dbReference type="AlphaFoldDB" id="A0A6C0JKX0"/>
<dbReference type="SMART" id="SM00485">
    <property type="entry name" value="XPGN"/>
    <property type="match status" value="1"/>
</dbReference>
<keyword evidence="3" id="KW-0460">Magnesium</keyword>
<feature type="domain" description="XPG-I" evidence="4">
    <location>
        <begin position="146"/>
        <end position="215"/>
    </location>
</feature>
<dbReference type="Gene3D" id="3.40.50.1010">
    <property type="entry name" value="5'-nuclease"/>
    <property type="match status" value="1"/>
</dbReference>
<dbReference type="EMBL" id="MN740395">
    <property type="protein sequence ID" value="QHU04274.1"/>
    <property type="molecule type" value="Genomic_DNA"/>
</dbReference>
<keyword evidence="2" id="KW-0255">Endonuclease</keyword>
<dbReference type="InterPro" id="IPR029060">
    <property type="entry name" value="PIN-like_dom_sf"/>
</dbReference>
<dbReference type="Pfam" id="PF00867">
    <property type="entry name" value="XPG_I"/>
    <property type="match status" value="1"/>
</dbReference>
<organism evidence="6">
    <name type="scientific">viral metagenome</name>
    <dbReference type="NCBI Taxonomy" id="1070528"/>
    <lineage>
        <taxon>unclassified sequences</taxon>
        <taxon>metagenomes</taxon>
        <taxon>organismal metagenomes</taxon>
    </lineage>
</organism>
<dbReference type="InterPro" id="IPR006085">
    <property type="entry name" value="XPG_DNA_repair_N"/>
</dbReference>
<accession>A0A6C0JKX0</accession>
<dbReference type="SMART" id="SM00484">
    <property type="entry name" value="XPGI"/>
    <property type="match status" value="1"/>
</dbReference>
<keyword evidence="2" id="KW-0378">Hydrolase</keyword>
<feature type="domain" description="XPG N-terminal" evidence="5">
    <location>
        <begin position="1"/>
        <end position="94"/>
    </location>
</feature>
<evidence type="ECO:0000256" key="1">
    <source>
        <dbReference type="ARBA" id="ARBA00022723"/>
    </source>
</evidence>
<sequence length="324" mass="38437">MGIRYLNKYFREECKNSDAIKIVTMAQLSGKKIAVDISIYLYKFASDDTLIENMYSMLSIFRHYNIVPIFVFDGKPPAEKKELLLHRLAEKKTAEKEFNQLKTNLDYNTNMDEDEKHEIINKMDILKKKFVYISKNQIDDVKSLITNYGMTYCYAPGEADELCAMFVMKGIAWACLSEDMDTFVYGCPHVLRYLSLMNHTFVLYDTKKILNKLGMNQNELREVCVISGTDYNLNNKYQYDLYTTMKYFKKYKNHTENEKDVFYSWLLENTNYVKIHDIDLFKKTYDLFYFNELNDYEKIKIANTIVMHSELRKILKKDGFIFAK</sequence>
<proteinExistence type="predicted"/>
<dbReference type="PANTHER" id="PTHR11081">
    <property type="entry name" value="FLAP ENDONUCLEASE FAMILY MEMBER"/>
    <property type="match status" value="1"/>
</dbReference>
<dbReference type="PRINTS" id="PR00853">
    <property type="entry name" value="XPGRADSUPER"/>
</dbReference>
<keyword evidence="2" id="KW-0540">Nuclease</keyword>
<evidence type="ECO:0000256" key="3">
    <source>
        <dbReference type="ARBA" id="ARBA00022842"/>
    </source>
</evidence>
<dbReference type="GO" id="GO:0017108">
    <property type="term" value="F:5'-flap endonuclease activity"/>
    <property type="evidence" value="ECO:0007669"/>
    <property type="project" value="TreeGrafter"/>
</dbReference>
<dbReference type="Pfam" id="PF00752">
    <property type="entry name" value="XPG_N"/>
    <property type="match status" value="1"/>
</dbReference>
<evidence type="ECO:0000256" key="2">
    <source>
        <dbReference type="ARBA" id="ARBA00022759"/>
    </source>
</evidence>
<dbReference type="PANTHER" id="PTHR11081:SF9">
    <property type="entry name" value="FLAP ENDONUCLEASE 1"/>
    <property type="match status" value="1"/>
</dbReference>
<dbReference type="InterPro" id="IPR006084">
    <property type="entry name" value="XPG/Rad2"/>
</dbReference>
<keyword evidence="1" id="KW-0479">Metal-binding</keyword>
<dbReference type="InterPro" id="IPR006086">
    <property type="entry name" value="XPG-I_dom"/>
</dbReference>
<dbReference type="GO" id="GO:0046872">
    <property type="term" value="F:metal ion binding"/>
    <property type="evidence" value="ECO:0007669"/>
    <property type="project" value="UniProtKB-KW"/>
</dbReference>